<name>A0A645C2Q4_9ZZZZ</name>
<dbReference type="EMBL" id="VSSQ01024404">
    <property type="protein sequence ID" value="MPM71899.1"/>
    <property type="molecule type" value="Genomic_DNA"/>
</dbReference>
<evidence type="ECO:0000256" key="1">
    <source>
        <dbReference type="SAM" id="MobiDB-lite"/>
    </source>
</evidence>
<dbReference type="AlphaFoldDB" id="A0A645C2Q4"/>
<evidence type="ECO:0000313" key="2">
    <source>
        <dbReference type="EMBL" id="MPM71899.1"/>
    </source>
</evidence>
<reference evidence="2" key="1">
    <citation type="submission" date="2019-08" db="EMBL/GenBank/DDBJ databases">
        <authorList>
            <person name="Kucharzyk K."/>
            <person name="Murdoch R.W."/>
            <person name="Higgins S."/>
            <person name="Loffler F."/>
        </authorList>
    </citation>
    <scope>NUCLEOTIDE SEQUENCE</scope>
</reference>
<feature type="region of interest" description="Disordered" evidence="1">
    <location>
        <begin position="130"/>
        <end position="165"/>
    </location>
</feature>
<sequence>MPDGGLEGAHLGVPADPDRVLTAVDCAGRPVLDGDDIDAGAFVDLYLDLRRQPGYPGALQHDRGLGVMTDGDDHVGGGQFVAAVGGDDHRCIKHGLRGHLDQQRLLGLDGLGRHQVDRRVEREILGGRRVDRPAGDAFGQRRGDGDLAERPVGHQRLEPLDRGESPVLLAPGGHGVIGQLPRRGRVQV</sequence>
<protein>
    <submittedName>
        <fullName evidence="2">Uncharacterized protein</fullName>
    </submittedName>
</protein>
<organism evidence="2">
    <name type="scientific">bioreactor metagenome</name>
    <dbReference type="NCBI Taxonomy" id="1076179"/>
    <lineage>
        <taxon>unclassified sequences</taxon>
        <taxon>metagenomes</taxon>
        <taxon>ecological metagenomes</taxon>
    </lineage>
</organism>
<comment type="caution">
    <text evidence="2">The sequence shown here is derived from an EMBL/GenBank/DDBJ whole genome shotgun (WGS) entry which is preliminary data.</text>
</comment>
<accession>A0A645C2Q4</accession>
<proteinExistence type="predicted"/>
<gene>
    <name evidence="2" type="ORF">SDC9_118870</name>
</gene>
<feature type="compositionally biased region" description="Basic and acidic residues" evidence="1">
    <location>
        <begin position="130"/>
        <end position="164"/>
    </location>
</feature>